<feature type="domain" description="Lantibiotic dehydratase N-terminal" evidence="2">
    <location>
        <begin position="71"/>
        <end position="746"/>
    </location>
</feature>
<dbReference type="NCBIfam" id="TIGR03891">
    <property type="entry name" value="thiopep_ocin"/>
    <property type="match status" value="1"/>
</dbReference>
<dbReference type="EMBL" id="CP108057">
    <property type="protein sequence ID" value="WUO48070.1"/>
    <property type="molecule type" value="Genomic_DNA"/>
</dbReference>
<evidence type="ECO:0000259" key="2">
    <source>
        <dbReference type="Pfam" id="PF04738"/>
    </source>
</evidence>
<gene>
    <name evidence="4" type="ORF">OHU17_20735</name>
</gene>
<accession>A0ABZ1RMM6</accession>
<organism evidence="4 5">
    <name type="scientific">Streptomyces goshikiensis</name>
    <dbReference type="NCBI Taxonomy" id="1942"/>
    <lineage>
        <taxon>Bacteria</taxon>
        <taxon>Bacillati</taxon>
        <taxon>Actinomycetota</taxon>
        <taxon>Actinomycetes</taxon>
        <taxon>Kitasatosporales</taxon>
        <taxon>Streptomycetaceae</taxon>
        <taxon>Streptomyces</taxon>
    </lineage>
</organism>
<dbReference type="Pfam" id="PF04738">
    <property type="entry name" value="Lant_dehydr_N"/>
    <property type="match status" value="1"/>
</dbReference>
<name>A0ABZ1RMM6_9ACTN</name>
<sequence>MAAPAPHSGGDTPVPSAFRCSDTLLFRAAPRPPEPPGTEPDEPDEDDVLDGQGAGGVTEADLRARLRRAAADARLREAVSLASPSLSRTLDAVLAGEPVRVKQLRRAVRALARYRLRMSGRATPFGTMAGVAAIGFDEAPKAGWGERHRKAVRPDMGWLTEVVARLEREPAVLRPLRVTANDLCFVRGDRLVVPYLPAPGAGTRPAAQEVSVRASEVVLRLIRRAATPVRFADLVPELVAAYPGVAAATVERLLVDLIGSEVLLTELRPPLDGADPLGHVLALLARGAEAEELPEGVTRTVAEMTAIQSELTAYAAAPLGSGLDARDSARRRMTALHPCDQLLQVDLGLDVDIRLPEAVRAEVEAAAEALWRLASARPGPAHLRQYHEDFLERYGAGRSVPLKELLDPDGGLGGPAGYRLPATARTLRGTPADPRGPQDQDRLLTELAQEASLNGEREIVLDDVLLERLAGGAGSAADARSTPPPPLPPSFEILAQLLAATPEALADGDFRLVVTGGARTAGAHAGRFGFVLGADDARVTELVRQVPGAAPGAVTAQLRFPPPRGATANVALVPRRLEHTITLGAFADRSDAAEDAGRADGTDLGVSDLAVVADVHRLAVVAPRLGREVVPVVPSMLATVWHAPNAARFLHEVTENGLPAWPRWRWGTADTLPYLPRVRRGRTVLSPARWRPTDPALQDRATDPGAWERLFDAWRSRWRVPDRVESVSGDNRIALDLRRPFHRGLLRDEWLRRPGGVLQELPTSCGYGTGWLAEGPQGPGRVNEIAFPLVRRERPTAAPVRGSAVRPVAVVPAPRRVRTAYGPGSRWLYAKVYGSAERQDELLAHRLPSLLEGLPGAVDRWFYLRYRDPDSHLRLRFHGDPAALTGDLLPRLAAWSDRLAEDGLGGRLVLDTYEPELERYGGAAAATAAERAFHADSVACLEQAALLERRELALDRTVLTALGYVDLACRIAGTTEGVRHLIDRAAPPGAAEPGRAAKDLARELVDPAGGWRHLRTLPGGPELLACWERRAPALAAYGTLLRELGAGPGPLDALLHMHHNRLTGIDRPAEERSFALAAVALRSRLDRTRAEA</sequence>
<protein>
    <submittedName>
        <fullName evidence="4">Lantibiotic dehydratase</fullName>
    </submittedName>
</protein>
<feature type="region of interest" description="Disordered" evidence="1">
    <location>
        <begin position="24"/>
        <end position="58"/>
    </location>
</feature>
<dbReference type="RefSeq" id="WP_328776370.1">
    <property type="nucleotide sequence ID" value="NZ_CP108057.1"/>
</dbReference>
<dbReference type="Pfam" id="PF14028">
    <property type="entry name" value="Lant_dehydr_C"/>
    <property type="match status" value="1"/>
</dbReference>
<keyword evidence="5" id="KW-1185">Reference proteome</keyword>
<proteinExistence type="predicted"/>
<dbReference type="InterPro" id="IPR006827">
    <property type="entry name" value="Lant_deHydtase_N"/>
</dbReference>
<dbReference type="InterPro" id="IPR023809">
    <property type="entry name" value="Thiopep_bacteriocin_synth_dom"/>
</dbReference>
<evidence type="ECO:0000313" key="5">
    <source>
        <dbReference type="Proteomes" id="UP001432075"/>
    </source>
</evidence>
<feature type="compositionally biased region" description="Acidic residues" evidence="1">
    <location>
        <begin position="39"/>
        <end position="49"/>
    </location>
</feature>
<reference evidence="4" key="1">
    <citation type="submission" date="2022-10" db="EMBL/GenBank/DDBJ databases">
        <title>The complete genomes of actinobacterial strains from the NBC collection.</title>
        <authorList>
            <person name="Joergensen T.S."/>
            <person name="Alvarez Arevalo M."/>
            <person name="Sterndorff E.B."/>
            <person name="Faurdal D."/>
            <person name="Vuksanovic O."/>
            <person name="Mourched A.-S."/>
            <person name="Charusanti P."/>
            <person name="Shaw S."/>
            <person name="Blin K."/>
            <person name="Weber T."/>
        </authorList>
    </citation>
    <scope>NUCLEOTIDE SEQUENCE</scope>
    <source>
        <strain evidence="4">NBC_00283</strain>
    </source>
</reference>
<evidence type="ECO:0000313" key="4">
    <source>
        <dbReference type="EMBL" id="WUO48070.1"/>
    </source>
</evidence>
<dbReference type="Proteomes" id="UP001432075">
    <property type="component" value="Chromosome"/>
</dbReference>
<evidence type="ECO:0000259" key="3">
    <source>
        <dbReference type="Pfam" id="PF14028"/>
    </source>
</evidence>
<feature type="domain" description="Thiopeptide-type bacteriocin biosynthesis" evidence="3">
    <location>
        <begin position="827"/>
        <end position="1077"/>
    </location>
</feature>
<evidence type="ECO:0000256" key="1">
    <source>
        <dbReference type="SAM" id="MobiDB-lite"/>
    </source>
</evidence>